<feature type="region of interest" description="Disordered" evidence="11">
    <location>
        <begin position="109"/>
        <end position="128"/>
    </location>
</feature>
<gene>
    <name evidence="13" type="ORF">ElyMa_004489700</name>
</gene>
<keyword evidence="8" id="KW-0804">Transcription</keyword>
<accession>A0AAV4HKQ7</accession>
<dbReference type="Pfam" id="PF00096">
    <property type="entry name" value="zf-C2H2"/>
    <property type="match status" value="1"/>
</dbReference>
<evidence type="ECO:0000256" key="3">
    <source>
        <dbReference type="ARBA" id="ARBA00022737"/>
    </source>
</evidence>
<evidence type="ECO:0000259" key="12">
    <source>
        <dbReference type="PROSITE" id="PS50157"/>
    </source>
</evidence>
<feature type="compositionally biased region" description="Basic and acidic residues" evidence="11">
    <location>
        <begin position="347"/>
        <end position="356"/>
    </location>
</feature>
<evidence type="ECO:0000256" key="4">
    <source>
        <dbReference type="ARBA" id="ARBA00022771"/>
    </source>
</evidence>
<dbReference type="InterPro" id="IPR050329">
    <property type="entry name" value="GLI_C2H2-zinc-finger"/>
</dbReference>
<dbReference type="Pfam" id="PF16622">
    <property type="entry name" value="zf-C2H2_11"/>
    <property type="match status" value="1"/>
</dbReference>
<comment type="subcellular location">
    <subcellularLocation>
        <location evidence="1">Nucleus</location>
    </subcellularLocation>
</comment>
<evidence type="ECO:0000313" key="14">
    <source>
        <dbReference type="Proteomes" id="UP000762676"/>
    </source>
</evidence>
<keyword evidence="2" id="KW-0479">Metal-binding</keyword>
<dbReference type="SUPFAM" id="SSF57667">
    <property type="entry name" value="beta-beta-alpha zinc fingers"/>
    <property type="match status" value="1"/>
</dbReference>
<evidence type="ECO:0000256" key="10">
    <source>
        <dbReference type="PROSITE-ProRule" id="PRU00042"/>
    </source>
</evidence>
<evidence type="ECO:0000256" key="2">
    <source>
        <dbReference type="ARBA" id="ARBA00022723"/>
    </source>
</evidence>
<evidence type="ECO:0000256" key="9">
    <source>
        <dbReference type="ARBA" id="ARBA00023242"/>
    </source>
</evidence>
<evidence type="ECO:0000256" key="8">
    <source>
        <dbReference type="ARBA" id="ARBA00023163"/>
    </source>
</evidence>
<name>A0AAV4HKQ7_9GAST</name>
<dbReference type="Gene3D" id="3.30.160.60">
    <property type="entry name" value="Classic Zinc Finger"/>
    <property type="match status" value="1"/>
</dbReference>
<keyword evidence="7" id="KW-0238">DNA-binding</keyword>
<evidence type="ECO:0000256" key="6">
    <source>
        <dbReference type="ARBA" id="ARBA00023015"/>
    </source>
</evidence>
<dbReference type="PROSITE" id="PS00028">
    <property type="entry name" value="ZINC_FINGER_C2H2_1"/>
    <property type="match status" value="3"/>
</dbReference>
<dbReference type="PANTHER" id="PTHR19818:SF161">
    <property type="entry name" value="C2H2-TYPE DOMAIN-CONTAINING PROTEIN"/>
    <property type="match status" value="1"/>
</dbReference>
<dbReference type="GO" id="GO:0000981">
    <property type="term" value="F:DNA-binding transcription factor activity, RNA polymerase II-specific"/>
    <property type="evidence" value="ECO:0007669"/>
    <property type="project" value="TreeGrafter"/>
</dbReference>
<feature type="compositionally biased region" description="Basic residues" evidence="11">
    <location>
        <begin position="337"/>
        <end position="346"/>
    </location>
</feature>
<feature type="domain" description="C2H2-type" evidence="12">
    <location>
        <begin position="290"/>
        <end position="314"/>
    </location>
</feature>
<feature type="domain" description="C2H2-type" evidence="12">
    <location>
        <begin position="373"/>
        <end position="401"/>
    </location>
</feature>
<evidence type="ECO:0000313" key="13">
    <source>
        <dbReference type="EMBL" id="GFR97967.1"/>
    </source>
</evidence>
<dbReference type="PANTHER" id="PTHR19818">
    <property type="entry name" value="ZINC FINGER PROTEIN ZIC AND GLI"/>
    <property type="match status" value="1"/>
</dbReference>
<comment type="caution">
    <text evidence="13">The sequence shown here is derived from an EMBL/GenBank/DDBJ whole genome shotgun (WGS) entry which is preliminary data.</text>
</comment>
<dbReference type="GO" id="GO:0005634">
    <property type="term" value="C:nucleus"/>
    <property type="evidence" value="ECO:0007669"/>
    <property type="project" value="UniProtKB-ARBA"/>
</dbReference>
<sequence>MVAAFSQPDMSNRENTLIVSEKRSKVKKKGRFLHQKRKITFEECQNAYKNKADQTELVNCVRPKRKCVKPIETIDISTTITIMSRKIKDKIINGEQALDFHPIVESYASESDDDYTPPSYKSVGNNTNQSQYKVKSKGVCKTKRKSQRSDVKTSWRTDEMNSINDLQYRGQLKSKSTVQELETELQSDGCVKSAAPTIIKPVMIQCIENDCWEKYPSWNLMAHHLKSFHYGGILPDKGEGWLKLSMLTENRNVKLEAYAHKCGQDGCDLAFTSERSLKEHNLHHSNGLTHICGFPDCPKAFKLSQSLRMHLQTHRLSLKSTLLKKINKPEKHISAKAQKKHPRKKSVHTENEHAKGENGISLEESTRSSNEELKCELCGKCFAKEINLLRHRRRMHGGMTE</sequence>
<keyword evidence="3" id="KW-0677">Repeat</keyword>
<protein>
    <submittedName>
        <fullName evidence="13">Transcription factor IIIA</fullName>
    </submittedName>
</protein>
<dbReference type="Proteomes" id="UP000762676">
    <property type="component" value="Unassembled WGS sequence"/>
</dbReference>
<keyword evidence="4 10" id="KW-0863">Zinc-finger</keyword>
<dbReference type="AlphaFoldDB" id="A0AAV4HKQ7"/>
<organism evidence="13 14">
    <name type="scientific">Elysia marginata</name>
    <dbReference type="NCBI Taxonomy" id="1093978"/>
    <lineage>
        <taxon>Eukaryota</taxon>
        <taxon>Metazoa</taxon>
        <taxon>Spiralia</taxon>
        <taxon>Lophotrochozoa</taxon>
        <taxon>Mollusca</taxon>
        <taxon>Gastropoda</taxon>
        <taxon>Heterobranchia</taxon>
        <taxon>Euthyneura</taxon>
        <taxon>Panpulmonata</taxon>
        <taxon>Sacoglossa</taxon>
        <taxon>Placobranchoidea</taxon>
        <taxon>Plakobranchidae</taxon>
        <taxon>Elysia</taxon>
    </lineage>
</organism>
<evidence type="ECO:0000256" key="5">
    <source>
        <dbReference type="ARBA" id="ARBA00022833"/>
    </source>
</evidence>
<dbReference type="PROSITE" id="PS50157">
    <property type="entry name" value="ZINC_FINGER_C2H2_2"/>
    <property type="match status" value="2"/>
</dbReference>
<keyword evidence="9" id="KW-0539">Nucleus</keyword>
<keyword evidence="14" id="KW-1185">Reference proteome</keyword>
<dbReference type="InterPro" id="IPR013087">
    <property type="entry name" value="Znf_C2H2_type"/>
</dbReference>
<keyword evidence="5" id="KW-0862">Zinc</keyword>
<evidence type="ECO:0000256" key="1">
    <source>
        <dbReference type="ARBA" id="ARBA00004123"/>
    </source>
</evidence>
<evidence type="ECO:0000256" key="7">
    <source>
        <dbReference type="ARBA" id="ARBA00023125"/>
    </source>
</evidence>
<dbReference type="GO" id="GO:0000978">
    <property type="term" value="F:RNA polymerase II cis-regulatory region sequence-specific DNA binding"/>
    <property type="evidence" value="ECO:0007669"/>
    <property type="project" value="TreeGrafter"/>
</dbReference>
<reference evidence="13 14" key="1">
    <citation type="journal article" date="2021" name="Elife">
        <title>Chloroplast acquisition without the gene transfer in kleptoplastic sea slugs, Plakobranchus ocellatus.</title>
        <authorList>
            <person name="Maeda T."/>
            <person name="Takahashi S."/>
            <person name="Yoshida T."/>
            <person name="Shimamura S."/>
            <person name="Takaki Y."/>
            <person name="Nagai Y."/>
            <person name="Toyoda A."/>
            <person name="Suzuki Y."/>
            <person name="Arimoto A."/>
            <person name="Ishii H."/>
            <person name="Satoh N."/>
            <person name="Nishiyama T."/>
            <person name="Hasebe M."/>
            <person name="Maruyama T."/>
            <person name="Minagawa J."/>
            <person name="Obokata J."/>
            <person name="Shigenobu S."/>
        </authorList>
    </citation>
    <scope>NUCLEOTIDE SEQUENCE [LARGE SCALE GENOMIC DNA]</scope>
</reference>
<evidence type="ECO:0000256" key="11">
    <source>
        <dbReference type="SAM" id="MobiDB-lite"/>
    </source>
</evidence>
<proteinExistence type="predicted"/>
<dbReference type="SMART" id="SM00355">
    <property type="entry name" value="ZnF_C2H2"/>
    <property type="match status" value="4"/>
</dbReference>
<feature type="region of interest" description="Disordered" evidence="11">
    <location>
        <begin position="331"/>
        <end position="365"/>
    </location>
</feature>
<dbReference type="GO" id="GO:0008270">
    <property type="term" value="F:zinc ion binding"/>
    <property type="evidence" value="ECO:0007669"/>
    <property type="project" value="UniProtKB-KW"/>
</dbReference>
<dbReference type="EMBL" id="BMAT01009076">
    <property type="protein sequence ID" value="GFR97967.1"/>
    <property type="molecule type" value="Genomic_DNA"/>
</dbReference>
<dbReference type="GO" id="GO:0045944">
    <property type="term" value="P:positive regulation of transcription by RNA polymerase II"/>
    <property type="evidence" value="ECO:0007669"/>
    <property type="project" value="UniProtKB-ARBA"/>
</dbReference>
<dbReference type="InterPro" id="IPR041697">
    <property type="entry name" value="Znf-C2H2_11"/>
</dbReference>
<dbReference type="InterPro" id="IPR036236">
    <property type="entry name" value="Znf_C2H2_sf"/>
</dbReference>
<keyword evidence="6" id="KW-0805">Transcription regulation</keyword>